<dbReference type="InterPro" id="IPR009908">
    <property type="entry name" value="Methylamine_util_MauE"/>
</dbReference>
<gene>
    <name evidence="7" type="ORF">ACFS7Y_15445</name>
</gene>
<feature type="transmembrane region" description="Helical" evidence="5">
    <location>
        <begin position="48"/>
        <end position="66"/>
    </location>
</feature>
<evidence type="ECO:0000256" key="3">
    <source>
        <dbReference type="ARBA" id="ARBA00022989"/>
    </source>
</evidence>
<proteinExistence type="predicted"/>
<evidence type="ECO:0000256" key="1">
    <source>
        <dbReference type="ARBA" id="ARBA00004141"/>
    </source>
</evidence>
<comment type="caution">
    <text evidence="7">The sequence shown here is derived from an EMBL/GenBank/DDBJ whole genome shotgun (WGS) entry which is preliminary data.</text>
</comment>
<keyword evidence="2 5" id="KW-0812">Transmembrane</keyword>
<evidence type="ECO:0000313" key="8">
    <source>
        <dbReference type="Proteomes" id="UP001597525"/>
    </source>
</evidence>
<dbReference type="RefSeq" id="WP_320184941.1">
    <property type="nucleotide sequence ID" value="NZ_CP138332.1"/>
</dbReference>
<keyword evidence="4 5" id="KW-0472">Membrane</keyword>
<evidence type="ECO:0000256" key="4">
    <source>
        <dbReference type="ARBA" id="ARBA00023136"/>
    </source>
</evidence>
<reference evidence="8" key="1">
    <citation type="journal article" date="2019" name="Int. J. Syst. Evol. Microbiol.">
        <title>The Global Catalogue of Microorganisms (GCM) 10K type strain sequencing project: providing services to taxonomists for standard genome sequencing and annotation.</title>
        <authorList>
            <consortium name="The Broad Institute Genomics Platform"/>
            <consortium name="The Broad Institute Genome Sequencing Center for Infectious Disease"/>
            <person name="Wu L."/>
            <person name="Ma J."/>
        </authorList>
    </citation>
    <scope>NUCLEOTIDE SEQUENCE [LARGE SCALE GENOMIC DNA]</scope>
    <source>
        <strain evidence="8">KCTC 22814</strain>
    </source>
</reference>
<dbReference type="Proteomes" id="UP001597525">
    <property type="component" value="Unassembled WGS sequence"/>
</dbReference>
<protein>
    <submittedName>
        <fullName evidence="7">MauE/DoxX family redox-associated membrane protein</fullName>
    </submittedName>
</protein>
<evidence type="ECO:0000313" key="7">
    <source>
        <dbReference type="EMBL" id="MFD2968792.1"/>
    </source>
</evidence>
<dbReference type="Pfam" id="PF07291">
    <property type="entry name" value="MauE"/>
    <property type="match status" value="1"/>
</dbReference>
<evidence type="ECO:0000256" key="5">
    <source>
        <dbReference type="SAM" id="Phobius"/>
    </source>
</evidence>
<keyword evidence="8" id="KW-1185">Reference proteome</keyword>
<comment type="subcellular location">
    <subcellularLocation>
        <location evidence="1">Membrane</location>
        <topology evidence="1">Multi-pass membrane protein</topology>
    </subcellularLocation>
</comment>
<feature type="transmembrane region" description="Helical" evidence="5">
    <location>
        <begin position="73"/>
        <end position="92"/>
    </location>
</feature>
<sequence>MKNQFFITLFHGVLVFVFLYSALSKLLDFGYFKAELDKSPFLERWTVVLDYLIPLSEIIVVIMLLVKSTRTLALYLYLYMMSSFCFYVYLMMTKAHYLPCACMGLFGKWLSWEAHLLVNVFLLVLTILVILLNNKDSARAAHAATG</sequence>
<keyword evidence="3 5" id="KW-1133">Transmembrane helix</keyword>
<feature type="transmembrane region" description="Helical" evidence="5">
    <location>
        <begin position="112"/>
        <end position="132"/>
    </location>
</feature>
<organism evidence="7 8">
    <name type="scientific">Sphingobacterium bambusae</name>
    <dbReference type="NCBI Taxonomy" id="662858"/>
    <lineage>
        <taxon>Bacteria</taxon>
        <taxon>Pseudomonadati</taxon>
        <taxon>Bacteroidota</taxon>
        <taxon>Sphingobacteriia</taxon>
        <taxon>Sphingobacteriales</taxon>
        <taxon>Sphingobacteriaceae</taxon>
        <taxon>Sphingobacterium</taxon>
    </lineage>
</organism>
<feature type="domain" description="Methylamine utilisation protein MauE" evidence="6">
    <location>
        <begin position="5"/>
        <end position="131"/>
    </location>
</feature>
<evidence type="ECO:0000259" key="6">
    <source>
        <dbReference type="Pfam" id="PF07291"/>
    </source>
</evidence>
<dbReference type="EMBL" id="JBHUPB010000010">
    <property type="protein sequence ID" value="MFD2968792.1"/>
    <property type="molecule type" value="Genomic_DNA"/>
</dbReference>
<evidence type="ECO:0000256" key="2">
    <source>
        <dbReference type="ARBA" id="ARBA00022692"/>
    </source>
</evidence>
<name>A0ABW6BIZ6_9SPHI</name>
<accession>A0ABW6BIZ6</accession>